<gene>
    <name evidence="5" type="ORF">MZV50_08070</name>
</gene>
<evidence type="ECO:0000313" key="5">
    <source>
        <dbReference type="EMBL" id="USQ97480.1"/>
    </source>
</evidence>
<name>A0ABY4ZYB0_9CAUL</name>
<evidence type="ECO:0000256" key="2">
    <source>
        <dbReference type="ARBA" id="ARBA00023125"/>
    </source>
</evidence>
<protein>
    <submittedName>
        <fullName evidence="5">Helix-turn-helix domain-containing protein</fullName>
    </submittedName>
</protein>
<keyword evidence="6" id="KW-1185">Reference proteome</keyword>
<dbReference type="SUPFAM" id="SSF46785">
    <property type="entry name" value="Winged helix' DNA-binding domain"/>
    <property type="match status" value="1"/>
</dbReference>
<accession>A0ABY4ZYB0</accession>
<evidence type="ECO:0000256" key="3">
    <source>
        <dbReference type="ARBA" id="ARBA00023163"/>
    </source>
</evidence>
<keyword evidence="2" id="KW-0238">DNA-binding</keyword>
<dbReference type="InterPro" id="IPR011991">
    <property type="entry name" value="ArsR-like_HTH"/>
</dbReference>
<proteinExistence type="predicted"/>
<reference evidence="5 6" key="1">
    <citation type="submission" date="2022-04" db="EMBL/GenBank/DDBJ databases">
        <title>Genome sequence of soybean root-associated Caulobacter segnis RL271.</title>
        <authorList>
            <person name="Longley R."/>
            <person name="Bonito G."/>
            <person name="Trigodet F."/>
            <person name="Crosson S."/>
            <person name="Fiebig A."/>
        </authorList>
    </citation>
    <scope>NUCLEOTIDE SEQUENCE [LARGE SCALE GENOMIC DNA]</scope>
    <source>
        <strain evidence="5 6">RL271</strain>
    </source>
</reference>
<dbReference type="Pfam" id="PF12840">
    <property type="entry name" value="HTH_20"/>
    <property type="match status" value="1"/>
</dbReference>
<dbReference type="PANTHER" id="PTHR33154:SF33">
    <property type="entry name" value="TRANSCRIPTIONAL REPRESSOR SDPR"/>
    <property type="match status" value="1"/>
</dbReference>
<dbReference type="CDD" id="cd00090">
    <property type="entry name" value="HTH_ARSR"/>
    <property type="match status" value="1"/>
</dbReference>
<evidence type="ECO:0000313" key="6">
    <source>
        <dbReference type="Proteomes" id="UP001057520"/>
    </source>
</evidence>
<evidence type="ECO:0000256" key="1">
    <source>
        <dbReference type="ARBA" id="ARBA00023015"/>
    </source>
</evidence>
<feature type="domain" description="HTH arsR-type" evidence="4">
    <location>
        <begin position="11"/>
        <end position="105"/>
    </location>
</feature>
<evidence type="ECO:0000259" key="4">
    <source>
        <dbReference type="PROSITE" id="PS50987"/>
    </source>
</evidence>
<dbReference type="InterPro" id="IPR036390">
    <property type="entry name" value="WH_DNA-bd_sf"/>
</dbReference>
<dbReference type="EMBL" id="CP096040">
    <property type="protein sequence ID" value="USQ97480.1"/>
    <property type="molecule type" value="Genomic_DNA"/>
</dbReference>
<dbReference type="Proteomes" id="UP001057520">
    <property type="component" value="Chromosome"/>
</dbReference>
<dbReference type="PROSITE" id="PS50987">
    <property type="entry name" value="HTH_ARSR_2"/>
    <property type="match status" value="1"/>
</dbReference>
<sequence>MRDMEDATRPIADKVVLGERQVNLIAKALADPRRRQILKEIGAESEPTPCGAVAQLLPVTAATFSHHMKELETAGLIRICRQGKFAFLVLQRDVLNAYLAQLADI</sequence>
<dbReference type="PANTHER" id="PTHR33154">
    <property type="entry name" value="TRANSCRIPTIONAL REGULATOR, ARSR FAMILY"/>
    <property type="match status" value="1"/>
</dbReference>
<organism evidence="5 6">
    <name type="scientific">Caulobacter segnis</name>
    <dbReference type="NCBI Taxonomy" id="88688"/>
    <lineage>
        <taxon>Bacteria</taxon>
        <taxon>Pseudomonadati</taxon>
        <taxon>Pseudomonadota</taxon>
        <taxon>Alphaproteobacteria</taxon>
        <taxon>Caulobacterales</taxon>
        <taxon>Caulobacteraceae</taxon>
        <taxon>Caulobacter</taxon>
    </lineage>
</organism>
<dbReference type="PRINTS" id="PR00778">
    <property type="entry name" value="HTHARSR"/>
</dbReference>
<keyword evidence="1" id="KW-0805">Transcription regulation</keyword>
<dbReference type="Gene3D" id="1.10.10.10">
    <property type="entry name" value="Winged helix-like DNA-binding domain superfamily/Winged helix DNA-binding domain"/>
    <property type="match status" value="1"/>
</dbReference>
<keyword evidence="3" id="KW-0804">Transcription</keyword>
<dbReference type="InterPro" id="IPR051081">
    <property type="entry name" value="HTH_MetalResp_TranReg"/>
</dbReference>
<dbReference type="SMART" id="SM00418">
    <property type="entry name" value="HTH_ARSR"/>
    <property type="match status" value="1"/>
</dbReference>
<dbReference type="InterPro" id="IPR036388">
    <property type="entry name" value="WH-like_DNA-bd_sf"/>
</dbReference>
<dbReference type="InterPro" id="IPR001845">
    <property type="entry name" value="HTH_ArsR_DNA-bd_dom"/>
</dbReference>